<dbReference type="InterPro" id="IPR049450">
    <property type="entry name" value="ACOT8-like_C"/>
</dbReference>
<feature type="domain" description="Acyl-CoA thioesterase-like N-terminal HotDog" evidence="1">
    <location>
        <begin position="23"/>
        <end position="106"/>
    </location>
</feature>
<dbReference type="InterPro" id="IPR042171">
    <property type="entry name" value="Acyl-CoA_hotdog"/>
</dbReference>
<evidence type="ECO:0000259" key="2">
    <source>
        <dbReference type="Pfam" id="PF20789"/>
    </source>
</evidence>
<dbReference type="Gene3D" id="2.40.160.210">
    <property type="entry name" value="Acyl-CoA thioesterase, double hotdog domain"/>
    <property type="match status" value="1"/>
</dbReference>
<dbReference type="RefSeq" id="WP_387699068.1">
    <property type="nucleotide sequence ID" value="NZ_JBIAMX010000002.1"/>
</dbReference>
<dbReference type="InterPro" id="IPR029069">
    <property type="entry name" value="HotDog_dom_sf"/>
</dbReference>
<name>A0ABW6PI22_9NOCA</name>
<dbReference type="SUPFAM" id="SSF54637">
    <property type="entry name" value="Thioesterase/thiol ester dehydrase-isomerase"/>
    <property type="match status" value="1"/>
</dbReference>
<comment type="caution">
    <text evidence="3">The sequence shown here is derived from an EMBL/GenBank/DDBJ whole genome shotgun (WGS) entry which is preliminary data.</text>
</comment>
<keyword evidence="4" id="KW-1185">Reference proteome</keyword>
<reference evidence="3 4" key="1">
    <citation type="submission" date="2024-10" db="EMBL/GenBank/DDBJ databases">
        <title>The Natural Products Discovery Center: Release of the First 8490 Sequenced Strains for Exploring Actinobacteria Biosynthetic Diversity.</title>
        <authorList>
            <person name="Kalkreuter E."/>
            <person name="Kautsar S.A."/>
            <person name="Yang D."/>
            <person name="Bader C.D."/>
            <person name="Teijaro C.N."/>
            <person name="Fluegel L."/>
            <person name="Davis C.M."/>
            <person name="Simpson J.R."/>
            <person name="Lauterbach L."/>
            <person name="Steele A.D."/>
            <person name="Gui C."/>
            <person name="Meng S."/>
            <person name="Li G."/>
            <person name="Viehrig K."/>
            <person name="Ye F."/>
            <person name="Su P."/>
            <person name="Kiefer A.F."/>
            <person name="Nichols A."/>
            <person name="Cepeda A.J."/>
            <person name="Yan W."/>
            <person name="Fan B."/>
            <person name="Jiang Y."/>
            <person name="Adhikari A."/>
            <person name="Zheng C.-J."/>
            <person name="Schuster L."/>
            <person name="Cowan T.M."/>
            <person name="Smanski M.J."/>
            <person name="Chevrette M.G."/>
            <person name="De Carvalho L.P.S."/>
            <person name="Shen B."/>
        </authorList>
    </citation>
    <scope>NUCLEOTIDE SEQUENCE [LARGE SCALE GENOMIC DNA]</scope>
    <source>
        <strain evidence="3 4">NPDC004045</strain>
    </source>
</reference>
<organism evidence="3 4">
    <name type="scientific">Nocardia thailandica</name>
    <dbReference type="NCBI Taxonomy" id="257275"/>
    <lineage>
        <taxon>Bacteria</taxon>
        <taxon>Bacillati</taxon>
        <taxon>Actinomycetota</taxon>
        <taxon>Actinomycetes</taxon>
        <taxon>Mycobacteriales</taxon>
        <taxon>Nocardiaceae</taxon>
        <taxon>Nocardia</taxon>
    </lineage>
</organism>
<dbReference type="Pfam" id="PF13622">
    <property type="entry name" value="4HBT_3"/>
    <property type="match status" value="1"/>
</dbReference>
<protein>
    <submittedName>
        <fullName evidence="3">Thioesterase family protein</fullName>
    </submittedName>
</protein>
<proteinExistence type="predicted"/>
<evidence type="ECO:0000313" key="4">
    <source>
        <dbReference type="Proteomes" id="UP001601444"/>
    </source>
</evidence>
<sequence>MESSYFLRRGPHRFAPTAAVGGAWADDEQHFSPVAGLAVHEIERHRAREGRPAIPLGRVTFDILGRIMFTEFEIHVETLRPGRTIELVQATVVIGGRPAVTARAWYLAPLDTAAVAGGAPDPLPAPGTLPTGTLSERWPGGYIASLDSRVATGYRPGRAALWLRAVPALVADEPVTDLARFTALIDTANGIAVRRDPREWLFPNIDLTVHLHRQPTGPWVGLDTSVVFGETGQGLTSTVLHDLDGPVGRAEQILTVRPQLARIRG</sequence>
<evidence type="ECO:0000259" key="1">
    <source>
        <dbReference type="Pfam" id="PF13622"/>
    </source>
</evidence>
<accession>A0ABW6PI22</accession>
<feature type="domain" description="Acyl-CoA thioesterase-like C-terminal" evidence="2">
    <location>
        <begin position="135"/>
        <end position="256"/>
    </location>
</feature>
<dbReference type="Proteomes" id="UP001601444">
    <property type="component" value="Unassembled WGS sequence"/>
</dbReference>
<dbReference type="InterPro" id="IPR049449">
    <property type="entry name" value="TesB_ACOT8-like_N"/>
</dbReference>
<evidence type="ECO:0000313" key="3">
    <source>
        <dbReference type="EMBL" id="MFF0542042.1"/>
    </source>
</evidence>
<gene>
    <name evidence="3" type="ORF">ACFYTF_04325</name>
</gene>
<dbReference type="EMBL" id="JBIAMX010000002">
    <property type="protein sequence ID" value="MFF0542042.1"/>
    <property type="molecule type" value="Genomic_DNA"/>
</dbReference>
<dbReference type="Pfam" id="PF20789">
    <property type="entry name" value="4HBT_3C"/>
    <property type="match status" value="1"/>
</dbReference>